<keyword evidence="1" id="KW-0812">Transmembrane</keyword>
<protein>
    <submittedName>
        <fullName evidence="2">Uncharacterized protein</fullName>
    </submittedName>
</protein>
<dbReference type="Proteomes" id="UP000545761">
    <property type="component" value="Unassembled WGS sequence"/>
</dbReference>
<evidence type="ECO:0000313" key="3">
    <source>
        <dbReference type="Proteomes" id="UP000545761"/>
    </source>
</evidence>
<organism evidence="2 3">
    <name type="scientific">Streptomyces himalayensis subsp. himalayensis</name>
    <dbReference type="NCBI Taxonomy" id="2756131"/>
    <lineage>
        <taxon>Bacteria</taxon>
        <taxon>Bacillati</taxon>
        <taxon>Actinomycetota</taxon>
        <taxon>Actinomycetes</taxon>
        <taxon>Kitasatosporales</taxon>
        <taxon>Streptomycetaceae</taxon>
        <taxon>Streptomyces</taxon>
        <taxon>Streptomyces himalayensis</taxon>
    </lineage>
</organism>
<dbReference type="RefSeq" id="WP_181662520.1">
    <property type="nucleotide sequence ID" value="NZ_JACEHE010000050.1"/>
</dbReference>
<dbReference type="AlphaFoldDB" id="A0A7W0DUP5"/>
<keyword evidence="1" id="KW-1133">Transmembrane helix</keyword>
<evidence type="ECO:0000256" key="1">
    <source>
        <dbReference type="SAM" id="Phobius"/>
    </source>
</evidence>
<feature type="transmembrane region" description="Helical" evidence="1">
    <location>
        <begin position="32"/>
        <end position="56"/>
    </location>
</feature>
<reference evidence="2 3" key="1">
    <citation type="submission" date="2020-07" db="EMBL/GenBank/DDBJ databases">
        <title>Streptomyces isolated from Indian soil.</title>
        <authorList>
            <person name="Mandal S."/>
            <person name="Maiti P.K."/>
        </authorList>
    </citation>
    <scope>NUCLEOTIDE SEQUENCE [LARGE SCALE GENOMIC DNA]</scope>
    <source>
        <strain evidence="2 3">PSKA28</strain>
    </source>
</reference>
<accession>A0A7W0DUP5</accession>
<name>A0A7W0DUP5_9ACTN</name>
<evidence type="ECO:0000313" key="2">
    <source>
        <dbReference type="EMBL" id="MBA2951607.1"/>
    </source>
</evidence>
<comment type="caution">
    <text evidence="2">The sequence shown here is derived from an EMBL/GenBank/DDBJ whole genome shotgun (WGS) entry which is preliminary data.</text>
</comment>
<gene>
    <name evidence="2" type="ORF">H1D24_39110</name>
</gene>
<sequence length="66" mass="6819">MRRHPVLWLLAALFLIAVGLWPAAVTPVALAATGLAAVIGAIPGPVLVLAAVVAYLRHRPARPAHA</sequence>
<proteinExistence type="predicted"/>
<keyword evidence="1" id="KW-0472">Membrane</keyword>
<dbReference type="EMBL" id="JACEHE010000050">
    <property type="protein sequence ID" value="MBA2951607.1"/>
    <property type="molecule type" value="Genomic_DNA"/>
</dbReference>